<name>A0AAV4PHD5_CAEEX</name>
<dbReference type="GO" id="GO:0005885">
    <property type="term" value="C:Arp2/3 protein complex"/>
    <property type="evidence" value="ECO:0007669"/>
    <property type="project" value="UniProtKB-UniRule"/>
</dbReference>
<evidence type="ECO:0000313" key="13">
    <source>
        <dbReference type="Proteomes" id="UP001054945"/>
    </source>
</evidence>
<evidence type="ECO:0000256" key="4">
    <source>
        <dbReference type="ARBA" id="ARBA00022490"/>
    </source>
</evidence>
<keyword evidence="8 10" id="KW-0206">Cytoskeleton</keyword>
<evidence type="ECO:0000313" key="12">
    <source>
        <dbReference type="EMBL" id="GIX96535.1"/>
    </source>
</evidence>
<evidence type="ECO:0000256" key="1">
    <source>
        <dbReference type="ARBA" id="ARBA00004123"/>
    </source>
</evidence>
<dbReference type="PROSITE" id="PS50294">
    <property type="entry name" value="WD_REPEATS_REGION"/>
    <property type="match status" value="1"/>
</dbReference>
<dbReference type="FunFam" id="2.130.10.10:FF:000030">
    <property type="entry name" value="Actin-related protein 2/3 complex subunit"/>
    <property type="match status" value="1"/>
</dbReference>
<dbReference type="PANTHER" id="PTHR10709:SF2">
    <property type="entry name" value="ACTIN-RELATED PROTEIN 2_3 COMPLEX SUBUNIT"/>
    <property type="match status" value="1"/>
</dbReference>
<dbReference type="Proteomes" id="UP001054945">
    <property type="component" value="Unassembled WGS sequence"/>
</dbReference>
<evidence type="ECO:0000256" key="3">
    <source>
        <dbReference type="ARBA" id="ARBA00006260"/>
    </source>
</evidence>
<dbReference type="InterPro" id="IPR015943">
    <property type="entry name" value="WD40/YVTN_repeat-like_dom_sf"/>
</dbReference>
<evidence type="ECO:0000256" key="7">
    <source>
        <dbReference type="ARBA" id="ARBA00023203"/>
    </source>
</evidence>
<feature type="repeat" description="WD" evidence="11">
    <location>
        <begin position="145"/>
        <end position="169"/>
    </location>
</feature>
<dbReference type="PROSITE" id="PS50082">
    <property type="entry name" value="WD_REPEATS_2"/>
    <property type="match status" value="2"/>
</dbReference>
<dbReference type="EMBL" id="BPLR01004659">
    <property type="protein sequence ID" value="GIX96535.1"/>
    <property type="molecule type" value="Genomic_DNA"/>
</dbReference>
<feature type="repeat" description="WD" evidence="11">
    <location>
        <begin position="48"/>
        <end position="80"/>
    </location>
</feature>
<dbReference type="GO" id="GO:0051015">
    <property type="term" value="F:actin filament binding"/>
    <property type="evidence" value="ECO:0007669"/>
    <property type="project" value="TreeGrafter"/>
</dbReference>
<dbReference type="SMART" id="SM00320">
    <property type="entry name" value="WD40"/>
    <property type="match status" value="5"/>
</dbReference>
<evidence type="ECO:0000256" key="5">
    <source>
        <dbReference type="ARBA" id="ARBA00022574"/>
    </source>
</evidence>
<keyword evidence="6" id="KW-0677">Repeat</keyword>
<comment type="similarity">
    <text evidence="3 10">Belongs to the WD repeat ARPC1 family.</text>
</comment>
<keyword evidence="4 10" id="KW-0963">Cytoplasm</keyword>
<reference evidence="12 13" key="1">
    <citation type="submission" date="2021-06" db="EMBL/GenBank/DDBJ databases">
        <title>Caerostris extrusa draft genome.</title>
        <authorList>
            <person name="Kono N."/>
            <person name="Arakawa K."/>
        </authorList>
    </citation>
    <scope>NUCLEOTIDE SEQUENCE [LARGE SCALE GENOMIC DNA]</scope>
</reference>
<protein>
    <recommendedName>
        <fullName evidence="10">Actin-related protein 2/3 complex subunit</fullName>
    </recommendedName>
</protein>
<dbReference type="Pfam" id="PF00400">
    <property type="entry name" value="WD40"/>
    <property type="match status" value="3"/>
</dbReference>
<evidence type="ECO:0000256" key="2">
    <source>
        <dbReference type="ARBA" id="ARBA00004245"/>
    </source>
</evidence>
<sequence>MEVHNFGVDPITCHAWNNDRTQIALSPNSNEVHIYKRDADRWSCRNVLSQHDLRVTSIDWAPNTNRIVTCSADRNAYVWSKVDDKWKPTLVLLRINRAATCVRWSPNETKFAVGCGARLISVCYFEEENDWWLSKHIKKPIRSTVTSIDWHPNNVLLACGSTDFKTRLWMFFQNFSAYIKEIDTKPEPTVWGFKMPLGNLMAEFPNNGWVHCVSFSADGSKLAWVSHDSTVSICDAEQNMTLVTVKTQFLPFLTCAWISNSSLIAAGHDCCPMLYQYDSSAMKLTFSSKIDKSQKREVDGFSAMRKFRDMDKRAIVENSVDTLLDTIHQNAITSLTIYAGSKLSTTKLCTTGMDGKMVIWNLKALGEMLPNEM</sequence>
<accession>A0AAV4PHD5</accession>
<keyword evidence="13" id="KW-1185">Reference proteome</keyword>
<keyword evidence="9" id="KW-0539">Nucleus</keyword>
<evidence type="ECO:0000256" key="9">
    <source>
        <dbReference type="ARBA" id="ARBA00023242"/>
    </source>
</evidence>
<gene>
    <name evidence="12" type="primary">arpc1a-a</name>
    <name evidence="12" type="ORF">CEXT_408491</name>
</gene>
<organism evidence="12 13">
    <name type="scientific">Caerostris extrusa</name>
    <name type="common">Bark spider</name>
    <name type="synonym">Caerostris bankana</name>
    <dbReference type="NCBI Taxonomy" id="172846"/>
    <lineage>
        <taxon>Eukaryota</taxon>
        <taxon>Metazoa</taxon>
        <taxon>Ecdysozoa</taxon>
        <taxon>Arthropoda</taxon>
        <taxon>Chelicerata</taxon>
        <taxon>Arachnida</taxon>
        <taxon>Araneae</taxon>
        <taxon>Araneomorphae</taxon>
        <taxon>Entelegynae</taxon>
        <taxon>Araneoidea</taxon>
        <taxon>Araneidae</taxon>
        <taxon>Caerostris</taxon>
    </lineage>
</organism>
<proteinExistence type="inferred from homology"/>
<dbReference type="PIRSF" id="PIRSF038093">
    <property type="entry name" value="ARP2/3_su1"/>
    <property type="match status" value="1"/>
</dbReference>
<comment type="subcellular location">
    <subcellularLocation>
        <location evidence="2">Cytoplasm</location>
        <location evidence="2">Cytoskeleton</location>
    </subcellularLocation>
    <subcellularLocation>
        <location evidence="1">Nucleus</location>
    </subcellularLocation>
</comment>
<evidence type="ECO:0000256" key="8">
    <source>
        <dbReference type="ARBA" id="ARBA00023212"/>
    </source>
</evidence>
<dbReference type="PANTHER" id="PTHR10709">
    <property type="entry name" value="ACTIN-RELATED PROTEIN 2/3 COMPLEX SUBUNIT 1"/>
    <property type="match status" value="1"/>
</dbReference>
<evidence type="ECO:0000256" key="10">
    <source>
        <dbReference type="PIRNR" id="PIRNR038093"/>
    </source>
</evidence>
<keyword evidence="5 11" id="KW-0853">WD repeat</keyword>
<evidence type="ECO:0000256" key="6">
    <source>
        <dbReference type="ARBA" id="ARBA00022737"/>
    </source>
</evidence>
<dbReference type="Gene3D" id="2.130.10.10">
    <property type="entry name" value="YVTN repeat-like/Quinoprotein amine dehydrogenase"/>
    <property type="match status" value="1"/>
</dbReference>
<dbReference type="AlphaFoldDB" id="A0AAV4PHD5"/>
<dbReference type="InterPro" id="IPR036322">
    <property type="entry name" value="WD40_repeat_dom_sf"/>
</dbReference>
<dbReference type="GO" id="GO:0034314">
    <property type="term" value="P:Arp2/3 complex-mediated actin nucleation"/>
    <property type="evidence" value="ECO:0007669"/>
    <property type="project" value="UniProtKB-UniRule"/>
</dbReference>
<comment type="caution">
    <text evidence="12">The sequence shown here is derived from an EMBL/GenBank/DDBJ whole genome shotgun (WGS) entry which is preliminary data.</text>
</comment>
<dbReference type="SUPFAM" id="SSF50978">
    <property type="entry name" value="WD40 repeat-like"/>
    <property type="match status" value="1"/>
</dbReference>
<comment type="function">
    <text evidence="10">Functions as component of the Arp2/3 complex which is involved in regulation of actin polymerization and together with an activating nucleation-promoting factor (NPF) mediates the formation of branched actin networks.</text>
</comment>
<keyword evidence="7 10" id="KW-0009">Actin-binding</keyword>
<dbReference type="InterPro" id="IPR017383">
    <property type="entry name" value="ARPC1"/>
</dbReference>
<dbReference type="GO" id="GO:0005634">
    <property type="term" value="C:nucleus"/>
    <property type="evidence" value="ECO:0007669"/>
    <property type="project" value="UniProtKB-SubCell"/>
</dbReference>
<evidence type="ECO:0000256" key="11">
    <source>
        <dbReference type="PROSITE-ProRule" id="PRU00221"/>
    </source>
</evidence>
<dbReference type="InterPro" id="IPR001680">
    <property type="entry name" value="WD40_rpt"/>
</dbReference>